<evidence type="ECO:0000313" key="2">
    <source>
        <dbReference type="EMBL" id="CAH1794601.1"/>
    </source>
</evidence>
<dbReference type="Pfam" id="PF15092">
    <property type="entry name" value="UPF0728"/>
    <property type="match status" value="1"/>
</dbReference>
<accession>A0A8S4PML2</accession>
<organism evidence="2 3">
    <name type="scientific">Owenia fusiformis</name>
    <name type="common">Polychaete worm</name>
    <dbReference type="NCBI Taxonomy" id="6347"/>
    <lineage>
        <taxon>Eukaryota</taxon>
        <taxon>Metazoa</taxon>
        <taxon>Spiralia</taxon>
        <taxon>Lophotrochozoa</taxon>
        <taxon>Annelida</taxon>
        <taxon>Polychaeta</taxon>
        <taxon>Sedentaria</taxon>
        <taxon>Canalipalpata</taxon>
        <taxon>Sabellida</taxon>
        <taxon>Oweniida</taxon>
        <taxon>Oweniidae</taxon>
        <taxon>Owenia</taxon>
    </lineage>
</organism>
<name>A0A8S4PML2_OWEFU</name>
<dbReference type="PANTHER" id="PTHR28448:SF1">
    <property type="entry name" value="UPF0728 PROTEIN C10ORF53"/>
    <property type="match status" value="1"/>
</dbReference>
<evidence type="ECO:0000256" key="1">
    <source>
        <dbReference type="ARBA" id="ARBA00009973"/>
    </source>
</evidence>
<feature type="non-terminal residue" evidence="2">
    <location>
        <position position="1"/>
    </location>
</feature>
<reference evidence="2" key="1">
    <citation type="submission" date="2022-03" db="EMBL/GenBank/DDBJ databases">
        <authorList>
            <person name="Martin C."/>
        </authorList>
    </citation>
    <scope>NUCLEOTIDE SEQUENCE</scope>
</reference>
<dbReference type="EMBL" id="CAIIXF020000009">
    <property type="protein sequence ID" value="CAH1794601.1"/>
    <property type="molecule type" value="Genomic_DNA"/>
</dbReference>
<protein>
    <submittedName>
        <fullName evidence="2">Uncharacterized protein</fullName>
    </submittedName>
</protein>
<evidence type="ECO:0000313" key="3">
    <source>
        <dbReference type="Proteomes" id="UP000749559"/>
    </source>
</evidence>
<proteinExistence type="inferred from homology"/>
<dbReference type="PANTHER" id="PTHR28448">
    <property type="entry name" value="UPF0728 PROTEIN C10ORF53"/>
    <property type="match status" value="1"/>
</dbReference>
<dbReference type="OrthoDB" id="10003460at2759"/>
<dbReference type="InterPro" id="IPR027885">
    <property type="entry name" value="UPF0728"/>
</dbReference>
<keyword evidence="3" id="KW-1185">Reference proteome</keyword>
<comment type="similarity">
    <text evidence="1">Belongs to the UPF0728 family.</text>
</comment>
<dbReference type="AlphaFoldDB" id="A0A8S4PML2"/>
<dbReference type="Proteomes" id="UP000749559">
    <property type="component" value="Unassembled WGS sequence"/>
</dbReference>
<comment type="caution">
    <text evidence="2">The sequence shown here is derived from an EMBL/GenBank/DDBJ whole genome shotgun (WGS) entry which is preliminary data.</text>
</comment>
<gene>
    <name evidence="2" type="ORF">OFUS_LOCUS19271</name>
</gene>
<sequence>ALLFLETKFHFKKFDILLHSLLLRRTATANMPENAKVYIHYGPYDSCGLVEHRDLRLKGLQNVLQLHGHTVELKEINDWNVIELWVNGELIFTCDIRELEYGGDGHLDPLCSSALQKVTEAY</sequence>